<evidence type="ECO:0000313" key="9">
    <source>
        <dbReference type="Proteomes" id="UP001301769"/>
    </source>
</evidence>
<comment type="caution">
    <text evidence="8">The sequence shown here is derived from an EMBL/GenBank/DDBJ whole genome shotgun (WGS) entry which is preliminary data.</text>
</comment>
<dbReference type="Pfam" id="PF05046">
    <property type="entry name" value="Img2"/>
    <property type="match status" value="1"/>
</dbReference>
<comment type="similarity">
    <text evidence="2">Belongs to the mitochondrion-specific ribosomal protein mL49 family.</text>
</comment>
<evidence type="ECO:0000256" key="6">
    <source>
        <dbReference type="ARBA" id="ARBA00035191"/>
    </source>
</evidence>
<comment type="subcellular location">
    <subcellularLocation>
        <location evidence="1">Mitochondrion</location>
    </subcellularLocation>
</comment>
<evidence type="ECO:0000256" key="1">
    <source>
        <dbReference type="ARBA" id="ARBA00004173"/>
    </source>
</evidence>
<evidence type="ECO:0000256" key="2">
    <source>
        <dbReference type="ARBA" id="ARBA00005677"/>
    </source>
</evidence>
<dbReference type="Gene3D" id="3.30.780.10">
    <property type="entry name" value="SUI1-like domain"/>
    <property type="match status" value="1"/>
</dbReference>
<evidence type="ECO:0000256" key="5">
    <source>
        <dbReference type="ARBA" id="ARBA00023274"/>
    </source>
</evidence>
<proteinExistence type="inferred from homology"/>
<accession>A0AAN6Y3U4</accession>
<reference evidence="8" key="2">
    <citation type="submission" date="2023-05" db="EMBL/GenBank/DDBJ databases">
        <authorList>
            <consortium name="Lawrence Berkeley National Laboratory"/>
            <person name="Steindorff A."/>
            <person name="Hensen N."/>
            <person name="Bonometti L."/>
            <person name="Westerberg I."/>
            <person name="Brannstrom I.O."/>
            <person name="Guillou S."/>
            <person name="Cros-Aarteil S."/>
            <person name="Calhoun S."/>
            <person name="Haridas S."/>
            <person name="Kuo A."/>
            <person name="Mondo S."/>
            <person name="Pangilinan J."/>
            <person name="Riley R."/>
            <person name="Labutti K."/>
            <person name="Andreopoulos B."/>
            <person name="Lipzen A."/>
            <person name="Chen C."/>
            <person name="Yanf M."/>
            <person name="Daum C."/>
            <person name="Ng V."/>
            <person name="Clum A."/>
            <person name="Ohm R."/>
            <person name="Martin F."/>
            <person name="Silar P."/>
            <person name="Natvig D."/>
            <person name="Lalanne C."/>
            <person name="Gautier V."/>
            <person name="Ament-Velasquez S.L."/>
            <person name="Kruys A."/>
            <person name="Hutchinson M.I."/>
            <person name="Powell A.J."/>
            <person name="Barry K."/>
            <person name="Miller A.N."/>
            <person name="Grigoriev I.V."/>
            <person name="Debuchy R."/>
            <person name="Gladieux P."/>
            <person name="Thoren M.H."/>
            <person name="Johannesson H."/>
        </authorList>
    </citation>
    <scope>NUCLEOTIDE SEQUENCE</scope>
    <source>
        <strain evidence="8">PSN293</strain>
    </source>
</reference>
<sequence length="168" mass="18998">MLRPTNLSRAALPLQQLKSILPKPQPISIIHQQLRPKSTINKHRLPKKKFLALREQLAAERGEAQTPAAESQPEPAQAEPLPRGPPPFVISRTASLNLPIYLESKRGGNKKLTLIRKLEGDRTVLAQWLAEDLGLDRKKVRVKAPTNHVEVEGQYVDEVRQWFEARGF</sequence>
<keyword evidence="3 8" id="KW-0689">Ribosomal protein</keyword>
<protein>
    <recommendedName>
        <fullName evidence="6">Large ribosomal subunit protein mL49</fullName>
    </recommendedName>
</protein>
<dbReference type="Proteomes" id="UP001301769">
    <property type="component" value="Unassembled WGS sequence"/>
</dbReference>
<dbReference type="EMBL" id="MU858163">
    <property type="protein sequence ID" value="KAK4210871.1"/>
    <property type="molecule type" value="Genomic_DNA"/>
</dbReference>
<feature type="region of interest" description="Disordered" evidence="7">
    <location>
        <begin position="59"/>
        <end position="86"/>
    </location>
</feature>
<reference evidence="8" key="1">
    <citation type="journal article" date="2023" name="Mol. Phylogenet. Evol.">
        <title>Genome-scale phylogeny and comparative genomics of the fungal order Sordariales.</title>
        <authorList>
            <person name="Hensen N."/>
            <person name="Bonometti L."/>
            <person name="Westerberg I."/>
            <person name="Brannstrom I.O."/>
            <person name="Guillou S."/>
            <person name="Cros-Aarteil S."/>
            <person name="Calhoun S."/>
            <person name="Haridas S."/>
            <person name="Kuo A."/>
            <person name="Mondo S."/>
            <person name="Pangilinan J."/>
            <person name="Riley R."/>
            <person name="LaButti K."/>
            <person name="Andreopoulos B."/>
            <person name="Lipzen A."/>
            <person name="Chen C."/>
            <person name="Yan M."/>
            <person name="Daum C."/>
            <person name="Ng V."/>
            <person name="Clum A."/>
            <person name="Steindorff A."/>
            <person name="Ohm R.A."/>
            <person name="Martin F."/>
            <person name="Silar P."/>
            <person name="Natvig D.O."/>
            <person name="Lalanne C."/>
            <person name="Gautier V."/>
            <person name="Ament-Velasquez S.L."/>
            <person name="Kruys A."/>
            <person name="Hutchinson M.I."/>
            <person name="Powell A.J."/>
            <person name="Barry K."/>
            <person name="Miller A.N."/>
            <person name="Grigoriev I.V."/>
            <person name="Debuchy R."/>
            <person name="Gladieux P."/>
            <person name="Hiltunen Thoren M."/>
            <person name="Johannesson H."/>
        </authorList>
    </citation>
    <scope>NUCLEOTIDE SEQUENCE</scope>
    <source>
        <strain evidence="8">PSN293</strain>
    </source>
</reference>
<dbReference type="PANTHER" id="PTHR13477:SF0">
    <property type="entry name" value="LARGE RIBOSOMAL SUBUNIT PROTEIN ML49"/>
    <property type="match status" value="1"/>
</dbReference>
<keyword evidence="5" id="KW-0687">Ribonucleoprotein</keyword>
<dbReference type="GO" id="GO:0005762">
    <property type="term" value="C:mitochondrial large ribosomal subunit"/>
    <property type="evidence" value="ECO:0007669"/>
    <property type="project" value="TreeGrafter"/>
</dbReference>
<dbReference type="AlphaFoldDB" id="A0AAN6Y3U4"/>
<dbReference type="GO" id="GO:0003735">
    <property type="term" value="F:structural constituent of ribosome"/>
    <property type="evidence" value="ECO:0007669"/>
    <property type="project" value="InterPro"/>
</dbReference>
<dbReference type="InterPro" id="IPR007740">
    <property type="entry name" value="Ribosomal_mL49"/>
</dbReference>
<dbReference type="PANTHER" id="PTHR13477">
    <property type="entry name" value="MITOCHONDRIAL 39S RIBOSOMAL PROTEIN L49"/>
    <property type="match status" value="1"/>
</dbReference>
<name>A0AAN6Y3U4_9PEZI</name>
<evidence type="ECO:0000256" key="7">
    <source>
        <dbReference type="SAM" id="MobiDB-lite"/>
    </source>
</evidence>
<gene>
    <name evidence="8" type="ORF">QBC37DRAFT_428032</name>
</gene>
<keyword evidence="4" id="KW-0496">Mitochondrion</keyword>
<dbReference type="GO" id="GO:0006412">
    <property type="term" value="P:translation"/>
    <property type="evidence" value="ECO:0007669"/>
    <property type="project" value="InterPro"/>
</dbReference>
<evidence type="ECO:0000256" key="4">
    <source>
        <dbReference type="ARBA" id="ARBA00023128"/>
    </source>
</evidence>
<evidence type="ECO:0000256" key="3">
    <source>
        <dbReference type="ARBA" id="ARBA00022980"/>
    </source>
</evidence>
<feature type="compositionally biased region" description="Low complexity" evidence="7">
    <location>
        <begin position="64"/>
        <end position="81"/>
    </location>
</feature>
<organism evidence="8 9">
    <name type="scientific">Rhypophila decipiens</name>
    <dbReference type="NCBI Taxonomy" id="261697"/>
    <lineage>
        <taxon>Eukaryota</taxon>
        <taxon>Fungi</taxon>
        <taxon>Dikarya</taxon>
        <taxon>Ascomycota</taxon>
        <taxon>Pezizomycotina</taxon>
        <taxon>Sordariomycetes</taxon>
        <taxon>Sordariomycetidae</taxon>
        <taxon>Sordariales</taxon>
        <taxon>Naviculisporaceae</taxon>
        <taxon>Rhypophila</taxon>
    </lineage>
</organism>
<evidence type="ECO:0000313" key="8">
    <source>
        <dbReference type="EMBL" id="KAK4210871.1"/>
    </source>
</evidence>
<keyword evidence="9" id="KW-1185">Reference proteome</keyword>